<sequence>MSKASRTKKARNTASAGSGCVYYIHTGEGYVGAVASRAQAQTIDKHSVLICDEEEVARFPEWGNEIANSYVLNKAVELGFKRINGSAFFERLSTGKAYVYFIEAVGLTRVKIGYSASPESRLKQLTTGSPVTLRIHAKMPGNQAMEREIHSRFSHLKVENEWFHFTNEIAEYIKKNCAEEVA</sequence>
<evidence type="ECO:0000313" key="2">
    <source>
        <dbReference type="EMBL" id="MFD0929638.1"/>
    </source>
</evidence>
<reference evidence="3" key="1">
    <citation type="journal article" date="2019" name="Int. J. Syst. Evol. Microbiol.">
        <title>The Global Catalogue of Microorganisms (GCM) 10K type strain sequencing project: providing services to taxonomists for standard genome sequencing and annotation.</title>
        <authorList>
            <consortium name="The Broad Institute Genomics Platform"/>
            <consortium name="The Broad Institute Genome Sequencing Center for Infectious Disease"/>
            <person name="Wu L."/>
            <person name="Ma J."/>
        </authorList>
    </citation>
    <scope>NUCLEOTIDE SEQUENCE [LARGE SCALE GENOMIC DNA]</scope>
    <source>
        <strain evidence="3">CCUG 59685</strain>
    </source>
</reference>
<dbReference type="Pfam" id="PF13455">
    <property type="entry name" value="MUG113"/>
    <property type="match status" value="1"/>
</dbReference>
<proteinExistence type="predicted"/>
<dbReference type="RefSeq" id="WP_379075365.1">
    <property type="nucleotide sequence ID" value="NZ_JBHTJW010000002.1"/>
</dbReference>
<protein>
    <submittedName>
        <fullName evidence="2">GIY-YIG nuclease family protein</fullName>
    </submittedName>
</protein>
<evidence type="ECO:0000259" key="1">
    <source>
        <dbReference type="SMART" id="SM00974"/>
    </source>
</evidence>
<keyword evidence="3" id="KW-1185">Reference proteome</keyword>
<dbReference type="SMART" id="SM00974">
    <property type="entry name" value="T5orf172"/>
    <property type="match status" value="1"/>
</dbReference>
<dbReference type="EMBL" id="JBHTJW010000002">
    <property type="protein sequence ID" value="MFD0929638.1"/>
    <property type="molecule type" value="Genomic_DNA"/>
</dbReference>
<name>A0ABW3GH30_9PROT</name>
<dbReference type="InterPro" id="IPR018306">
    <property type="entry name" value="Phage_T5_Orf172_DNA-bd"/>
</dbReference>
<evidence type="ECO:0000313" key="3">
    <source>
        <dbReference type="Proteomes" id="UP001597106"/>
    </source>
</evidence>
<dbReference type="Proteomes" id="UP001597106">
    <property type="component" value="Unassembled WGS sequence"/>
</dbReference>
<gene>
    <name evidence="2" type="ORF">ACFQ1T_07585</name>
</gene>
<feature type="domain" description="Bacteriophage T5 Orf172 DNA-binding" evidence="1">
    <location>
        <begin position="104"/>
        <end position="176"/>
    </location>
</feature>
<accession>A0ABW3GH30</accession>
<organism evidence="2 3">
    <name type="scientific">Methylophilus glucosoxydans</name>
    <dbReference type="NCBI Taxonomy" id="752553"/>
    <lineage>
        <taxon>Bacteria</taxon>
        <taxon>Pseudomonadati</taxon>
        <taxon>Pseudomonadota</taxon>
        <taxon>Betaproteobacteria</taxon>
        <taxon>Nitrosomonadales</taxon>
        <taxon>Methylophilaceae</taxon>
        <taxon>Methylophilus</taxon>
    </lineage>
</organism>
<comment type="caution">
    <text evidence="2">The sequence shown here is derived from an EMBL/GenBank/DDBJ whole genome shotgun (WGS) entry which is preliminary data.</text>
</comment>